<reference evidence="2 3" key="1">
    <citation type="submission" date="2019-11" db="EMBL/GenBank/DDBJ databases">
        <title>Genome sequences of 17 halophilic strains isolated from different environments.</title>
        <authorList>
            <person name="Furrow R.E."/>
        </authorList>
    </citation>
    <scope>NUCLEOTIDE SEQUENCE [LARGE SCALE GENOMIC DNA]</scope>
    <source>
        <strain evidence="2 3">22505_10_Sand</strain>
    </source>
</reference>
<gene>
    <name evidence="2" type="ORF">GLV98_10055</name>
</gene>
<dbReference type="SMART" id="SM00860">
    <property type="entry name" value="SMI1_KNR4"/>
    <property type="match status" value="1"/>
</dbReference>
<dbReference type="Gene3D" id="3.40.1580.10">
    <property type="entry name" value="SMI1/KNR4-like"/>
    <property type="match status" value="1"/>
</dbReference>
<organism evidence="2 3">
    <name type="scientific">Halobacillus litoralis</name>
    <dbReference type="NCBI Taxonomy" id="45668"/>
    <lineage>
        <taxon>Bacteria</taxon>
        <taxon>Bacillati</taxon>
        <taxon>Bacillota</taxon>
        <taxon>Bacilli</taxon>
        <taxon>Bacillales</taxon>
        <taxon>Bacillaceae</taxon>
        <taxon>Halobacillus</taxon>
    </lineage>
</organism>
<name>A0A845E577_9BACI</name>
<proteinExistence type="predicted"/>
<dbReference type="InterPro" id="IPR018958">
    <property type="entry name" value="Knr4/Smi1-like_dom"/>
</dbReference>
<protein>
    <recommendedName>
        <fullName evidence="1">Knr4/Smi1-like domain-containing protein</fullName>
    </recommendedName>
</protein>
<feature type="domain" description="Knr4/Smi1-like" evidence="1">
    <location>
        <begin position="19"/>
        <end position="143"/>
    </location>
</feature>
<evidence type="ECO:0000313" key="3">
    <source>
        <dbReference type="Proteomes" id="UP000447393"/>
    </source>
</evidence>
<dbReference type="Proteomes" id="UP000447393">
    <property type="component" value="Unassembled WGS sequence"/>
</dbReference>
<sequence length="148" mass="17023">MNLDIWVTNYDADPYKLGDIDELTINAYERSLKLKLPLSYKRILQNQNGGTIKYNSIHVGGFQEEDVYLEINHIYGVGYPGLLDSPYLIKEWDLLQDILVFNGEGNAWFALDYSSEPPHVIYIEADSKEVMKVAASFEEFLKNLLIKN</sequence>
<evidence type="ECO:0000259" key="1">
    <source>
        <dbReference type="SMART" id="SM00860"/>
    </source>
</evidence>
<dbReference type="Pfam" id="PF09346">
    <property type="entry name" value="SMI1_KNR4"/>
    <property type="match status" value="1"/>
</dbReference>
<dbReference type="SUPFAM" id="SSF160631">
    <property type="entry name" value="SMI1/KNR4-like"/>
    <property type="match status" value="1"/>
</dbReference>
<dbReference type="AlphaFoldDB" id="A0A845E577"/>
<evidence type="ECO:0000313" key="2">
    <source>
        <dbReference type="EMBL" id="MYL49833.1"/>
    </source>
</evidence>
<dbReference type="EMBL" id="WMEZ01000003">
    <property type="protein sequence ID" value="MYL49833.1"/>
    <property type="molecule type" value="Genomic_DNA"/>
</dbReference>
<comment type="caution">
    <text evidence="2">The sequence shown here is derived from an EMBL/GenBank/DDBJ whole genome shotgun (WGS) entry which is preliminary data.</text>
</comment>
<accession>A0A845E577</accession>
<dbReference type="InterPro" id="IPR037883">
    <property type="entry name" value="Knr4/Smi1-like_sf"/>
</dbReference>